<feature type="compositionally biased region" description="Low complexity" evidence="1">
    <location>
        <begin position="250"/>
        <end position="268"/>
    </location>
</feature>
<dbReference type="InterPro" id="IPR046112">
    <property type="entry name" value="DUF6049"/>
</dbReference>
<organism evidence="3 4">
    <name type="scientific">Cellulomonas fulva</name>
    <dbReference type="NCBI Taxonomy" id="2835530"/>
    <lineage>
        <taxon>Bacteria</taxon>
        <taxon>Bacillati</taxon>
        <taxon>Actinomycetota</taxon>
        <taxon>Actinomycetes</taxon>
        <taxon>Micrococcales</taxon>
        <taxon>Cellulomonadaceae</taxon>
        <taxon>Cellulomonas</taxon>
    </lineage>
</organism>
<comment type="caution">
    <text evidence="3">The sequence shown here is derived from an EMBL/GenBank/DDBJ whole genome shotgun (WGS) entry which is preliminary data.</text>
</comment>
<evidence type="ECO:0000313" key="3">
    <source>
        <dbReference type="EMBL" id="MBT0993504.1"/>
    </source>
</evidence>
<sequence>MSAGVPRRFLSAILVGLAGLVVLVVGPGPARADDPPADGGVDAAVDVRIVSISPQVLEPGQDLTVTVALTNTTGRTVDDVDAVLRINRFRMSTRTEVAAWADQGETTDATVWQDLEDPLKPGSRQTVRLEVPAAQVGLTDLPGLWGPRGMVIEARSPEGSLGLTRSYVLWNPDEVVPRVPVAAVLPVTGPATVVVPPTTSTPEPAPTEEPTSEPTSDPTTDSTADPTTSPTTDPTGGSTDGGSTDGGSTDGPSSDPGATGTPESSAGAAGTGAPGTTAPGAGADSAGTADTAGAAVASLPDLIAPDGTLDLMLRAATADSSVSLAVDPALVAQADAGDAAAQEWAERVRTTATSHDTFTLPWADPDASAVAHADQTGLLDIATRRSGSAAEWARAGTLLWTPGDEAADGVTLGAVTTTGAAAMVTAPQQVDADAPPEETSSDSVRDLLTGSGTATAIAPDDVLTRLALPDETSSPAAAAQRALAELALVAREPDLPAAVVIAPDRDQAPDRTTLAAMLQAFRNAPWARVTTVARALAEGASASATSAPARSSDDAELSPAAVTSLAGAREDARSFSEVIDDADQYLDAVDASVLAPLAVAWRAQPERRATVVDRTVTRVTASTQGLSFVPMSDLTVIATEGDVRLTVSNDLAVDARAEVLVEPRKACLTAGVADPVDLPASSDTVVNVPLSAHANCDVVVEVRLVGPSGQDVAQPIEFTARVTPTIESVGTVVVGILLALGLVLGIVRTVRRGQSARRGARTVDPDAPRTLPVLGGTPVTDDEPDDESDDDPGDGPGGASSGDGATR</sequence>
<feature type="compositionally biased region" description="Gly residues" evidence="1">
    <location>
        <begin position="238"/>
        <end position="249"/>
    </location>
</feature>
<evidence type="ECO:0000256" key="2">
    <source>
        <dbReference type="SAM" id="Phobius"/>
    </source>
</evidence>
<dbReference type="EMBL" id="JAHBOH010000001">
    <property type="protein sequence ID" value="MBT0993504.1"/>
    <property type="molecule type" value="Genomic_DNA"/>
</dbReference>
<feature type="region of interest" description="Disordered" evidence="1">
    <location>
        <begin position="754"/>
        <end position="807"/>
    </location>
</feature>
<gene>
    <name evidence="3" type="ORF">KIN34_04295</name>
</gene>
<evidence type="ECO:0000313" key="4">
    <source>
        <dbReference type="Proteomes" id="UP000722125"/>
    </source>
</evidence>
<accession>A0ABS5TWM0</accession>
<dbReference type="Pfam" id="PF19516">
    <property type="entry name" value="DUF6049"/>
    <property type="match status" value="1"/>
</dbReference>
<reference evidence="3 4" key="1">
    <citation type="submission" date="2021-05" db="EMBL/GenBank/DDBJ databases">
        <title>Description of Cellulomonas sp. DKR-3 sp. nov.</title>
        <authorList>
            <person name="Dahal R.H."/>
            <person name="Chaudhary D.K."/>
        </authorList>
    </citation>
    <scope>NUCLEOTIDE SEQUENCE [LARGE SCALE GENOMIC DNA]</scope>
    <source>
        <strain evidence="3 4">DKR-3</strain>
    </source>
</reference>
<dbReference type="Proteomes" id="UP000722125">
    <property type="component" value="Unassembled WGS sequence"/>
</dbReference>
<evidence type="ECO:0000256" key="1">
    <source>
        <dbReference type="SAM" id="MobiDB-lite"/>
    </source>
</evidence>
<feature type="compositionally biased region" description="Low complexity" evidence="1">
    <location>
        <begin position="191"/>
        <end position="237"/>
    </location>
</feature>
<name>A0ABS5TWM0_9CELL</name>
<keyword evidence="4" id="KW-1185">Reference proteome</keyword>
<keyword evidence="2" id="KW-1133">Transmembrane helix</keyword>
<keyword evidence="2" id="KW-0472">Membrane</keyword>
<keyword evidence="2" id="KW-0812">Transmembrane</keyword>
<feature type="region of interest" description="Disordered" evidence="1">
    <location>
        <begin position="191"/>
        <end position="288"/>
    </location>
</feature>
<feature type="compositionally biased region" description="Low complexity" evidence="1">
    <location>
        <begin position="274"/>
        <end position="288"/>
    </location>
</feature>
<feature type="transmembrane region" description="Helical" evidence="2">
    <location>
        <begin position="729"/>
        <end position="747"/>
    </location>
</feature>
<dbReference type="RefSeq" id="WP_214347159.1">
    <property type="nucleotide sequence ID" value="NZ_JAHBOH010000001.1"/>
</dbReference>
<proteinExistence type="predicted"/>
<feature type="compositionally biased region" description="Acidic residues" evidence="1">
    <location>
        <begin position="780"/>
        <end position="793"/>
    </location>
</feature>
<protein>
    <submittedName>
        <fullName evidence="3">Uncharacterized protein</fullName>
    </submittedName>
</protein>